<keyword evidence="2" id="KW-1185">Reference proteome</keyword>
<evidence type="ECO:0000313" key="2">
    <source>
        <dbReference type="Proteomes" id="UP000320386"/>
    </source>
</evidence>
<dbReference type="AlphaFoldDB" id="A0A518BTQ4"/>
<dbReference type="Proteomes" id="UP000320386">
    <property type="component" value="Chromosome"/>
</dbReference>
<dbReference type="KEGG" id="mcad:Pan265_01870"/>
<evidence type="ECO:0000313" key="1">
    <source>
        <dbReference type="EMBL" id="QDU70361.1"/>
    </source>
</evidence>
<gene>
    <name evidence="1" type="ORF">Pan265_01870</name>
</gene>
<organism evidence="1 2">
    <name type="scientific">Mucisphaera calidilacus</name>
    <dbReference type="NCBI Taxonomy" id="2527982"/>
    <lineage>
        <taxon>Bacteria</taxon>
        <taxon>Pseudomonadati</taxon>
        <taxon>Planctomycetota</taxon>
        <taxon>Phycisphaerae</taxon>
        <taxon>Phycisphaerales</taxon>
        <taxon>Phycisphaeraceae</taxon>
        <taxon>Mucisphaera</taxon>
    </lineage>
</organism>
<dbReference type="RefSeq" id="WP_145444403.1">
    <property type="nucleotide sequence ID" value="NZ_CP036280.1"/>
</dbReference>
<sequence length="193" mass="21296">MSAAVQRSLWIGTAVHEELAGFLPRRLELVRYGEHGFWVLERSADGDTASILTQAMTRDGDLIRGLSRVDARAGAGIDLSRATPAQARPLRSCFATSTDLREWMVEPMWTRTLAVEDHHLVMTQPEPSAAIAGLAWCVASSEQQTRMEEVWGFETRLEACLVLATSSSSERLVRRKPLLPMASVSMTSVVLTN</sequence>
<accession>A0A518BTQ4</accession>
<dbReference type="EMBL" id="CP036280">
    <property type="protein sequence ID" value="QDU70361.1"/>
    <property type="molecule type" value="Genomic_DNA"/>
</dbReference>
<protein>
    <submittedName>
        <fullName evidence="1">Uncharacterized protein</fullName>
    </submittedName>
</protein>
<reference evidence="1 2" key="1">
    <citation type="submission" date="2019-02" db="EMBL/GenBank/DDBJ databases">
        <title>Deep-cultivation of Planctomycetes and their phenomic and genomic characterization uncovers novel biology.</title>
        <authorList>
            <person name="Wiegand S."/>
            <person name="Jogler M."/>
            <person name="Boedeker C."/>
            <person name="Pinto D."/>
            <person name="Vollmers J."/>
            <person name="Rivas-Marin E."/>
            <person name="Kohn T."/>
            <person name="Peeters S.H."/>
            <person name="Heuer A."/>
            <person name="Rast P."/>
            <person name="Oberbeckmann S."/>
            <person name="Bunk B."/>
            <person name="Jeske O."/>
            <person name="Meyerdierks A."/>
            <person name="Storesund J.E."/>
            <person name="Kallscheuer N."/>
            <person name="Luecker S."/>
            <person name="Lage O.M."/>
            <person name="Pohl T."/>
            <person name="Merkel B.J."/>
            <person name="Hornburger P."/>
            <person name="Mueller R.-W."/>
            <person name="Bruemmer F."/>
            <person name="Labrenz M."/>
            <person name="Spormann A.M."/>
            <person name="Op den Camp H."/>
            <person name="Overmann J."/>
            <person name="Amann R."/>
            <person name="Jetten M.S.M."/>
            <person name="Mascher T."/>
            <person name="Medema M.H."/>
            <person name="Devos D.P."/>
            <person name="Kaster A.-K."/>
            <person name="Ovreas L."/>
            <person name="Rohde M."/>
            <person name="Galperin M.Y."/>
            <person name="Jogler C."/>
        </authorList>
    </citation>
    <scope>NUCLEOTIDE SEQUENCE [LARGE SCALE GENOMIC DNA]</scope>
    <source>
        <strain evidence="1 2">Pan265</strain>
    </source>
</reference>
<proteinExistence type="predicted"/>
<name>A0A518BTQ4_9BACT</name>